<evidence type="ECO:0000256" key="3">
    <source>
        <dbReference type="ARBA" id="ARBA00023274"/>
    </source>
</evidence>
<proteinExistence type="inferred from homology"/>
<dbReference type="PANTHER" id="PTHR11127:SF2">
    <property type="entry name" value="LARGE RIBOSOMAL SUBUNIT PROTEIN EL14"/>
    <property type="match status" value="1"/>
</dbReference>
<gene>
    <name evidence="5" type="ORF">ABVK25_004846</name>
</gene>
<dbReference type="InterPro" id="IPR014722">
    <property type="entry name" value="Rib_uL2_dom2"/>
</dbReference>
<keyword evidence="2" id="KW-0689">Ribosomal protein</keyword>
<dbReference type="Gene3D" id="2.30.30.30">
    <property type="match status" value="1"/>
</dbReference>
<evidence type="ECO:0000256" key="2">
    <source>
        <dbReference type="ARBA" id="ARBA00022980"/>
    </source>
</evidence>
<reference evidence="5 6" key="1">
    <citation type="submission" date="2024-09" db="EMBL/GenBank/DDBJ databases">
        <title>Rethinking Asexuality: The Enigmatic Case of Functional Sexual Genes in Lepraria (Stereocaulaceae).</title>
        <authorList>
            <person name="Doellman M."/>
            <person name="Sun Y."/>
            <person name="Barcenas-Pena A."/>
            <person name="Lumbsch H.T."/>
            <person name="Grewe F."/>
        </authorList>
    </citation>
    <scope>NUCLEOTIDE SEQUENCE [LARGE SCALE GENOMIC DNA]</scope>
    <source>
        <strain evidence="5 6">Grewe 0041</strain>
    </source>
</reference>
<dbReference type="InterPro" id="IPR039660">
    <property type="entry name" value="Ribosomal_eL14"/>
</dbReference>
<protein>
    <recommendedName>
        <fullName evidence="4">Large ribosomal subunit protein eL14 domain-containing protein</fullName>
    </recommendedName>
</protein>
<dbReference type="PANTHER" id="PTHR11127">
    <property type="entry name" value="60S RIBOSOMAL PROTEIN L14"/>
    <property type="match status" value="1"/>
</dbReference>
<keyword evidence="3" id="KW-0687">Ribonucleoprotein</keyword>
<dbReference type="SUPFAM" id="SSF50104">
    <property type="entry name" value="Translation proteins SH3-like domain"/>
    <property type="match status" value="1"/>
</dbReference>
<evidence type="ECO:0000259" key="4">
    <source>
        <dbReference type="Pfam" id="PF01929"/>
    </source>
</evidence>
<evidence type="ECO:0000313" key="5">
    <source>
        <dbReference type="EMBL" id="KAL2055024.1"/>
    </source>
</evidence>
<dbReference type="Proteomes" id="UP001590951">
    <property type="component" value="Unassembled WGS sequence"/>
</dbReference>
<dbReference type="InterPro" id="IPR008991">
    <property type="entry name" value="Translation_prot_SH3-like_sf"/>
</dbReference>
<name>A0ABR4BDZ3_9LECA</name>
<accession>A0ABR4BDZ3</accession>
<comment type="similarity">
    <text evidence="1">Belongs to the eukaryotic ribosomal protein eL14 family.</text>
</comment>
<evidence type="ECO:0000256" key="1">
    <source>
        <dbReference type="ARBA" id="ARBA00006592"/>
    </source>
</evidence>
<feature type="domain" description="Large ribosomal subunit protein eL14" evidence="4">
    <location>
        <begin position="57"/>
        <end position="132"/>
    </location>
</feature>
<organism evidence="5 6">
    <name type="scientific">Lepraria finkii</name>
    <dbReference type="NCBI Taxonomy" id="1340010"/>
    <lineage>
        <taxon>Eukaryota</taxon>
        <taxon>Fungi</taxon>
        <taxon>Dikarya</taxon>
        <taxon>Ascomycota</taxon>
        <taxon>Pezizomycotina</taxon>
        <taxon>Lecanoromycetes</taxon>
        <taxon>OSLEUM clade</taxon>
        <taxon>Lecanoromycetidae</taxon>
        <taxon>Lecanorales</taxon>
        <taxon>Lecanorineae</taxon>
        <taxon>Stereocaulaceae</taxon>
        <taxon>Lepraria</taxon>
    </lineage>
</organism>
<dbReference type="Pfam" id="PF01929">
    <property type="entry name" value="Ribosomal_L14e"/>
    <property type="match status" value="1"/>
</dbReference>
<dbReference type="Gene3D" id="6.10.250.2270">
    <property type="match status" value="1"/>
</dbReference>
<dbReference type="EMBL" id="JBHFEH010000013">
    <property type="protein sequence ID" value="KAL2055024.1"/>
    <property type="molecule type" value="Genomic_DNA"/>
</dbReference>
<dbReference type="CDD" id="cd23702">
    <property type="entry name" value="eL14"/>
    <property type="match status" value="1"/>
</dbReference>
<sequence length="149" mass="17077">MAEIEIKASQWRLVEVGRVVLFTHGPFTGRLAAIVEIIDHKRALVDGPSKKENASVPRQSVSLNYLIITPIVIPKLPRQAGRGAVAKAWEKEEVEQQWDESAWAKRREQREKRRNLSDFDRFKVLKLKKQARFEVRKAHAKVRAAAKSS</sequence>
<keyword evidence="6" id="KW-1185">Reference proteome</keyword>
<evidence type="ECO:0000313" key="6">
    <source>
        <dbReference type="Proteomes" id="UP001590951"/>
    </source>
</evidence>
<comment type="caution">
    <text evidence="5">The sequence shown here is derived from an EMBL/GenBank/DDBJ whole genome shotgun (WGS) entry which is preliminary data.</text>
</comment>
<dbReference type="InterPro" id="IPR002784">
    <property type="entry name" value="Ribosomal_eL14_dom"/>
</dbReference>